<gene>
    <name evidence="2" type="ORF">MM171A02959_0002</name>
</gene>
<evidence type="ECO:0000259" key="1">
    <source>
        <dbReference type="Pfam" id="PF20530"/>
    </source>
</evidence>
<dbReference type="EMBL" id="MT143906">
    <property type="protein sequence ID" value="QJH92620.1"/>
    <property type="molecule type" value="Genomic_DNA"/>
</dbReference>
<evidence type="ECO:0000313" key="2">
    <source>
        <dbReference type="EMBL" id="QJH92620.1"/>
    </source>
</evidence>
<dbReference type="Pfam" id="PF20530">
    <property type="entry name" value="DUF6745"/>
    <property type="match status" value="1"/>
</dbReference>
<accession>A0A6M3X4B9</accession>
<sequence length="331" mass="38374">MKKTLTKKEEVVLERIKQKWLKPLSEHVPLNKEKSIEFVHWLYEHSGFKPPPVLFVHSPMAAQILMNAIEEDETKNGLSVPYVVPKHIEKYAGTEAVDIEVPILGYTKKVLSNKPKYFRFASYGNLWDYGWCSLYDFLTEIKVVSNEYFNKYVVLYDTGIYDMIQMEEACIVCEMPLKINRNEAGVLHSEDSPAIEWRDGFKLYYWNGVNLPDKYIEDKANLTYEDIMAETNIEKRRCMREILGNGFATTLGLEPIPIDEDTDSKGKPIRLFRTARPDNITNKHIYFANVRDSSTDREYFICVKGEPTNVWAAVASSFGKSKEDYKLIMET</sequence>
<organism evidence="2">
    <name type="scientific">viral metagenome</name>
    <dbReference type="NCBI Taxonomy" id="1070528"/>
    <lineage>
        <taxon>unclassified sequences</taxon>
        <taxon>metagenomes</taxon>
        <taxon>organismal metagenomes</taxon>
    </lineage>
</organism>
<protein>
    <recommendedName>
        <fullName evidence="1">DUF6745 domain-containing protein</fullName>
    </recommendedName>
</protein>
<reference evidence="2" key="1">
    <citation type="submission" date="2020-03" db="EMBL/GenBank/DDBJ databases">
        <title>The deep terrestrial virosphere.</title>
        <authorList>
            <person name="Holmfeldt K."/>
            <person name="Nilsson E."/>
            <person name="Simone D."/>
            <person name="Lopez-Fernandez M."/>
            <person name="Wu X."/>
            <person name="de Brujin I."/>
            <person name="Lundin D."/>
            <person name="Andersson A."/>
            <person name="Bertilsson S."/>
            <person name="Dopson M."/>
        </authorList>
    </citation>
    <scope>NUCLEOTIDE SEQUENCE</scope>
    <source>
        <strain evidence="2">MM171A02959</strain>
    </source>
</reference>
<name>A0A6M3X4B9_9ZZZZ</name>
<proteinExistence type="predicted"/>
<feature type="domain" description="DUF6745" evidence="1">
    <location>
        <begin position="166"/>
        <end position="330"/>
    </location>
</feature>
<dbReference type="AlphaFoldDB" id="A0A6M3X4B9"/>
<dbReference type="InterPro" id="IPR046633">
    <property type="entry name" value="DUF6745"/>
</dbReference>